<dbReference type="GO" id="GO:0005524">
    <property type="term" value="F:ATP binding"/>
    <property type="evidence" value="ECO:0007669"/>
    <property type="project" value="InterPro"/>
</dbReference>
<dbReference type="InterPro" id="IPR001841">
    <property type="entry name" value="Znf_RING"/>
</dbReference>
<dbReference type="InterPro" id="IPR001965">
    <property type="entry name" value="Znf_PHD"/>
</dbReference>
<organism evidence="8 10">
    <name type="scientific">Momordica charantia</name>
    <name type="common">Bitter gourd</name>
    <name type="synonym">Balsam pear</name>
    <dbReference type="NCBI Taxonomy" id="3673"/>
    <lineage>
        <taxon>Eukaryota</taxon>
        <taxon>Viridiplantae</taxon>
        <taxon>Streptophyta</taxon>
        <taxon>Embryophyta</taxon>
        <taxon>Tracheophyta</taxon>
        <taxon>Spermatophyta</taxon>
        <taxon>Magnoliopsida</taxon>
        <taxon>eudicotyledons</taxon>
        <taxon>Gunneridae</taxon>
        <taxon>Pentapetalae</taxon>
        <taxon>rosids</taxon>
        <taxon>fabids</taxon>
        <taxon>Cucurbitales</taxon>
        <taxon>Cucurbitaceae</taxon>
        <taxon>Momordiceae</taxon>
        <taxon>Momordica</taxon>
    </lineage>
</organism>
<dbReference type="InterPro" id="IPR011011">
    <property type="entry name" value="Znf_FYVE_PHD"/>
</dbReference>
<dbReference type="PROSITE" id="PS50089">
    <property type="entry name" value="ZF_RING_2"/>
    <property type="match status" value="1"/>
</dbReference>
<dbReference type="CDD" id="cd18070">
    <property type="entry name" value="DEXQc_SHPRH"/>
    <property type="match status" value="1"/>
</dbReference>
<evidence type="ECO:0000256" key="2">
    <source>
        <dbReference type="ARBA" id="ARBA00022723"/>
    </source>
</evidence>
<dbReference type="SMART" id="SM00184">
    <property type="entry name" value="RING"/>
    <property type="match status" value="1"/>
</dbReference>
<dbReference type="SUPFAM" id="SSF57850">
    <property type="entry name" value="RING/U-box"/>
    <property type="match status" value="1"/>
</dbReference>
<dbReference type="SUPFAM" id="SSF57903">
    <property type="entry name" value="FYVE/PHD zinc finger"/>
    <property type="match status" value="1"/>
</dbReference>
<dbReference type="InterPro" id="IPR018957">
    <property type="entry name" value="Znf_C3HC4_RING-type"/>
</dbReference>
<evidence type="ECO:0000313" key="8">
    <source>
        <dbReference type="Proteomes" id="UP000504603"/>
    </source>
</evidence>
<dbReference type="Proteomes" id="UP000504603">
    <property type="component" value="Unplaced"/>
</dbReference>
<dbReference type="Gene3D" id="3.30.40.10">
    <property type="entry name" value="Zinc/RING finger domain, C3HC4 (zinc finger)"/>
    <property type="match status" value="2"/>
</dbReference>
<dbReference type="SMART" id="SM00487">
    <property type="entry name" value="DEXDc"/>
    <property type="match status" value="1"/>
</dbReference>
<dbReference type="PANTHER" id="PTHR45865">
    <property type="entry name" value="E3 UBIQUITIN-PROTEIN LIGASE SHPRH FAMILY MEMBER"/>
    <property type="match status" value="1"/>
</dbReference>
<dbReference type="InterPro" id="IPR017907">
    <property type="entry name" value="Znf_RING_CS"/>
</dbReference>
<dbReference type="InterPro" id="IPR049730">
    <property type="entry name" value="SNF2/RAD54-like_C"/>
</dbReference>
<dbReference type="PANTHER" id="PTHR45865:SF1">
    <property type="entry name" value="E3 UBIQUITIN-PROTEIN LIGASE SHPRH"/>
    <property type="match status" value="1"/>
</dbReference>
<protein>
    <submittedName>
        <fullName evidence="9 10">E3 ubiquitin-protein ligase SHPRH</fullName>
    </submittedName>
</protein>
<dbReference type="CDD" id="cd16564">
    <property type="entry name" value="RING-HC_RNF222"/>
    <property type="match status" value="1"/>
</dbReference>
<dbReference type="RefSeq" id="XP_022134046.1">
    <property type="nucleotide sequence ID" value="XM_022278354.1"/>
</dbReference>
<dbReference type="Pfam" id="PF00271">
    <property type="entry name" value="Helicase_C"/>
    <property type="match status" value="1"/>
</dbReference>
<proteinExistence type="inferred from homology"/>
<dbReference type="SUPFAM" id="SSF52540">
    <property type="entry name" value="P-loop containing nucleoside triphosphate hydrolases"/>
    <property type="match status" value="2"/>
</dbReference>
<evidence type="ECO:0000256" key="4">
    <source>
        <dbReference type="ARBA" id="ARBA00022801"/>
    </source>
</evidence>
<dbReference type="Pfam" id="PF00097">
    <property type="entry name" value="zf-C3HC4"/>
    <property type="match status" value="1"/>
</dbReference>
<dbReference type="RefSeq" id="XP_022134047.1">
    <property type="nucleotide sequence ID" value="XM_022278355.1"/>
</dbReference>
<dbReference type="KEGG" id="mcha:111006415"/>
<dbReference type="InterPro" id="IPR027417">
    <property type="entry name" value="P-loop_NTPase"/>
</dbReference>
<evidence type="ECO:0000313" key="10">
    <source>
        <dbReference type="RefSeq" id="XP_022134047.1"/>
    </source>
</evidence>
<evidence type="ECO:0000256" key="1">
    <source>
        <dbReference type="ARBA" id="ARBA00008438"/>
    </source>
</evidence>
<dbReference type="InterPro" id="IPR038718">
    <property type="entry name" value="SNF2-like_sf"/>
</dbReference>
<evidence type="ECO:0000256" key="6">
    <source>
        <dbReference type="PROSITE-ProRule" id="PRU00175"/>
    </source>
</evidence>
<dbReference type="GO" id="GO:0008270">
    <property type="term" value="F:zinc ion binding"/>
    <property type="evidence" value="ECO:0007669"/>
    <property type="project" value="UniProtKB-KW"/>
</dbReference>
<dbReference type="CDD" id="cd18793">
    <property type="entry name" value="SF2_C_SNF"/>
    <property type="match status" value="1"/>
</dbReference>
<keyword evidence="8" id="KW-1185">Reference proteome</keyword>
<name>A0A6J1BYG6_MOMCH</name>
<feature type="domain" description="RING-type" evidence="7">
    <location>
        <begin position="1356"/>
        <end position="1405"/>
    </location>
</feature>
<dbReference type="InterPro" id="IPR000330">
    <property type="entry name" value="SNF2_N"/>
</dbReference>
<accession>A0A6J1BYG6</accession>
<keyword evidence="5" id="KW-0862">Zinc</keyword>
<evidence type="ECO:0000256" key="5">
    <source>
        <dbReference type="ARBA" id="ARBA00022833"/>
    </source>
</evidence>
<evidence type="ECO:0000256" key="3">
    <source>
        <dbReference type="ARBA" id="ARBA00022771"/>
    </source>
</evidence>
<keyword evidence="4" id="KW-0378">Hydrolase</keyword>
<dbReference type="Gene3D" id="3.40.50.10810">
    <property type="entry name" value="Tandem AAA-ATPase domain"/>
    <property type="match status" value="2"/>
</dbReference>
<dbReference type="InterPro" id="IPR013083">
    <property type="entry name" value="Znf_RING/FYVE/PHD"/>
</dbReference>
<keyword evidence="2" id="KW-0479">Metal-binding</keyword>
<dbReference type="InterPro" id="IPR048695">
    <property type="entry name" value="SHPRH_helical_2nd"/>
</dbReference>
<dbReference type="PROSITE" id="PS00518">
    <property type="entry name" value="ZF_RING_1"/>
    <property type="match status" value="1"/>
</dbReference>
<dbReference type="GeneID" id="111006415"/>
<sequence length="1671" mass="189614">MGRRKQSRPHRSGGIRLEIHANPETQVDISVVLETEKSSDIKLNEINEPFYVEVDPTGWKSNKHLDISEVVLMDLRFEHHFVGFQFDDSFYESSRYSLRFRLCNVNEFLLGRIKFGHWPILSSSDISLELIDKGMEEGTDACSVVLSGNFDGPDDAISGLVHLANLKFMTLRPVMGATLSRSTGSLRLRVEMLSSALDACESIFDNGRQLWKKSMMSTIAWLRPEVESSEAKYGLVKSTNVDSHSLHEMGDGSSNTRKHINFDTVGFYDAIKPSKDDPMLDEDIPNLLPKLRPYQRRAAYWMVQREKRFSGNSGVGENVQLISPLCIALECLDTCTRMFYNPFSGNLTLSAEKTLPHVYGGILADEMGLGKTIELLACILSHRMSVFEGEKGFGNESQQIVGGQRTEFKRLKRERVECVCGAVSENHRYKGLWVQCDICDAWQHADCVGYSPKGRVLRPIDTEGGNCIKKKRNKKNRVNVVVRDGQHVCLPCLELMQATDTPMATVATLIVCPAPILFQWHAEILRHTRPGSIKLLVYEGVRDTSLSSTLSVQINDLVNSDIILTSYDVLKEDLSHDSDRHEGDRRFMRFQKRYPVIPTPLTRIFWWRICLDEGQMVESNATAATEMASRLYASHRWCITGTPIQRKLEDLYGLLRFVKASPFDVYRWWVEVIRDPYERRDPGAMEFTHKFFKQIMWRSLKIHVTDELQLPPQEEQVTWLTFSPIEEHFYQRQHETCVSYAREVIQGLKDDFVKRKVADCVSSDAPSDILITHTDAGKLLSTLLKLRQACCHPQVGSSGLRSLQQSPMTMEEILMVLVSKTKIEGEEALRRSVVALNALAGIAIIEKKFSEAFSLYKEALELAEGNNEDFRLDPLLSIHIHHNLAEILPSAVDQSQSPLKDQSYSRTCEVKASKMDDSENYDNHTMKKQKVSETSYAPCSDTEKILDNPLKPHRSSSYFNDSSFRKACETMRQKYLAVFSSKLSIAQQEFTKSHMQVCSELRERESLNKVWWLEAVDHAEQNKDFYHELIRKIEEAVSGNINNSRSSRVGSRFRSINALKYHVQTGLDLLEASRNVVLDRLLEIDQTMENPKEEDIERVRYCQNCQADSNGPPCVLCELDELFQEYEARLFRLNKVQGGMVSSVEEAVEAQKKKSALNRFYWSLLQQNKNLSSSRVGYEESNKRDVGEKVMVCKHPSELEVVLGVIKNFCKTQLGKESIAAANKQLHLLEYMRKEYGHARSLAIAQAQVLNAHDEIKMATTRLCLRDNDDDDSAYAISEHELPAASVQYSSDKFLSLAMLSRVKGKLRYLKGLVQSKQNTPLGSSSNLALTQEPAIMSTSMEQKSENTPKADEESCPVCQEKLSNQKMVFQCGHMICCKCLFAMTEKTLQDSKIQTQWVMCPTCRQHTDFGNIAFADDSKNEILDPSTLHETSREHETFITVQGSYGTKIEAVVRRILWIKYTDSKAKVLVFSSWNDVLDVLQYAFAANGITFIRMKGGRKSQTAISEFRGQKINAKENHKKRAQVPELKSAQVLLLLIQHGANGLNLLEAQHVVLVEPLLNPAAEAQAISRVHRIGQENKTFVHRFIVKDTVEESIHKLNRSRENSSFITGNAKNQDQPFLTLKEVESLFASKASPLGDSDDKESETLRHLAPSMAAAMAAERRLREHTA</sequence>
<dbReference type="SMART" id="SM00490">
    <property type="entry name" value="HELICc"/>
    <property type="match status" value="1"/>
</dbReference>
<reference evidence="9 10" key="1">
    <citation type="submission" date="2025-04" db="UniProtKB">
        <authorList>
            <consortium name="RefSeq"/>
        </authorList>
    </citation>
    <scope>IDENTIFICATION</scope>
    <source>
        <strain evidence="9 10">OHB3-1</strain>
    </source>
</reference>
<dbReference type="Pfam" id="PF21324">
    <property type="entry name" value="SHPRH_helical-2nd"/>
    <property type="match status" value="1"/>
</dbReference>
<evidence type="ECO:0000259" key="7">
    <source>
        <dbReference type="PROSITE" id="PS50089"/>
    </source>
</evidence>
<dbReference type="InterPro" id="IPR048686">
    <property type="entry name" value="SHPRH_helical_1st"/>
</dbReference>
<comment type="similarity">
    <text evidence="1">Belongs to the SNF2/RAD54 helicase family. RAD16 subfamily.</text>
</comment>
<dbReference type="GO" id="GO:0016787">
    <property type="term" value="F:hydrolase activity"/>
    <property type="evidence" value="ECO:0007669"/>
    <property type="project" value="UniProtKB-KW"/>
</dbReference>
<keyword evidence="3 6" id="KW-0863">Zinc-finger</keyword>
<dbReference type="InterPro" id="IPR001650">
    <property type="entry name" value="Helicase_C-like"/>
</dbReference>
<dbReference type="InterPro" id="IPR052583">
    <property type="entry name" value="ATP-helicase/E3_Ub-Ligase"/>
</dbReference>
<dbReference type="OrthoDB" id="423559at2759"/>
<evidence type="ECO:0000313" key="9">
    <source>
        <dbReference type="RefSeq" id="XP_022134046.1"/>
    </source>
</evidence>
<dbReference type="SMART" id="SM00249">
    <property type="entry name" value="PHD"/>
    <property type="match status" value="1"/>
</dbReference>
<dbReference type="Gene3D" id="3.40.50.300">
    <property type="entry name" value="P-loop containing nucleotide triphosphate hydrolases"/>
    <property type="match status" value="1"/>
</dbReference>
<dbReference type="Pfam" id="PF21325">
    <property type="entry name" value="SHPRH_helical-1st"/>
    <property type="match status" value="1"/>
</dbReference>
<dbReference type="Pfam" id="PF00176">
    <property type="entry name" value="SNF2-rel_dom"/>
    <property type="match status" value="1"/>
</dbReference>
<dbReference type="InterPro" id="IPR014001">
    <property type="entry name" value="Helicase_ATP-bd"/>
</dbReference>
<gene>
    <name evidence="9 10" type="primary">LOC111006415</name>
</gene>